<evidence type="ECO:0000256" key="1">
    <source>
        <dbReference type="ARBA" id="ARBA00004141"/>
    </source>
</evidence>
<feature type="domain" description="Wax synthase" evidence="9">
    <location>
        <begin position="336"/>
        <end position="423"/>
    </location>
</feature>
<dbReference type="AlphaFoldDB" id="A0A9P6R7F6"/>
<dbReference type="GO" id="GO:0008374">
    <property type="term" value="F:O-acyltransferase activity"/>
    <property type="evidence" value="ECO:0007669"/>
    <property type="project" value="InterPro"/>
</dbReference>
<name>A0A9P6R7F6_9FUNG</name>
<sequence>MAIETVLGQLRHTLSLGTDQLMTFLRAHSDLPIAHILATPWRWTTSSALFAAVTYTSPNQLFGPHKVISDGLLNIPLMAAIVILYRMFIWPYPRSGRIKQILAFPLILYLVFVPMLYTCPTVFYHFMMTVIAIATVTRMVDLYYVQPWTGVPSRYYLTSQAARSAADSKKTDSSSSSSPSVKVTKLTNGQIKTARTTTTTTTTTTTAMTTTGLVIGAGDPFHWDQERFHEELWSPLRKQTGKKSPPSVGRSWRDLLFPFLVYYTVFDSIIYFLSFYTAEEVMAAPTLEYGLIVSVVCSYVYNNLQASIYMNALMYCLITGQRADPLEWTTLNNKAPLFAYSPTDFWVNWHTLFRYVWVDLGFLPVQRFCKTHLGPERLGRRGSQWAREILPVYAVFFLSGFMHGYIVYAWWRQPAWGQMAYFMIHATGVVISNAIERSFVGKALQQSYNDGSAMKQRVMRGVGILMMLVFHMATAPFFIDAYQKQGAWLEVKGISFVVRLFGK</sequence>
<comment type="pathway">
    <text evidence="2">Secondary metabolite biosynthesis.</text>
</comment>
<feature type="transmembrane region" description="Helical" evidence="8">
    <location>
        <begin position="255"/>
        <end position="276"/>
    </location>
</feature>
<evidence type="ECO:0000256" key="6">
    <source>
        <dbReference type="ARBA" id="ARBA00022989"/>
    </source>
</evidence>
<feature type="transmembrane region" description="Helical" evidence="8">
    <location>
        <begin position="390"/>
        <end position="408"/>
    </location>
</feature>
<dbReference type="PANTHER" id="PTHR31595">
    <property type="entry name" value="LONG-CHAIN-ALCOHOL O-FATTY-ACYLTRANSFERASE 3-RELATED"/>
    <property type="match status" value="1"/>
</dbReference>
<keyword evidence="7 8" id="KW-0472">Membrane</keyword>
<feature type="transmembrane region" description="Helical" evidence="8">
    <location>
        <begin position="123"/>
        <end position="145"/>
    </location>
</feature>
<protein>
    <recommendedName>
        <fullName evidence="9">Wax synthase domain-containing protein</fullName>
    </recommendedName>
</protein>
<evidence type="ECO:0000256" key="3">
    <source>
        <dbReference type="ARBA" id="ARBA00007282"/>
    </source>
</evidence>
<dbReference type="InterPro" id="IPR044851">
    <property type="entry name" value="Wax_synthase"/>
</dbReference>
<feature type="transmembrane region" description="Helical" evidence="8">
    <location>
        <begin position="461"/>
        <end position="479"/>
    </location>
</feature>
<dbReference type="EMBL" id="JAAAIN010000675">
    <property type="protein sequence ID" value="KAG0311822.1"/>
    <property type="molecule type" value="Genomic_DNA"/>
</dbReference>
<feature type="transmembrane region" description="Helical" evidence="8">
    <location>
        <begin position="71"/>
        <end position="89"/>
    </location>
</feature>
<evidence type="ECO:0000256" key="7">
    <source>
        <dbReference type="ARBA" id="ARBA00023136"/>
    </source>
</evidence>
<accession>A0A9P6R7F6</accession>
<keyword evidence="4" id="KW-0808">Transferase</keyword>
<dbReference type="OrthoDB" id="1077582at2759"/>
<comment type="similarity">
    <text evidence="3">Belongs to the wax synthase family.</text>
</comment>
<dbReference type="Proteomes" id="UP000823405">
    <property type="component" value="Unassembled WGS sequence"/>
</dbReference>
<organism evidence="10 11">
    <name type="scientific">Linnemannia gamsii</name>
    <dbReference type="NCBI Taxonomy" id="64522"/>
    <lineage>
        <taxon>Eukaryota</taxon>
        <taxon>Fungi</taxon>
        <taxon>Fungi incertae sedis</taxon>
        <taxon>Mucoromycota</taxon>
        <taxon>Mortierellomycotina</taxon>
        <taxon>Mortierellomycetes</taxon>
        <taxon>Mortierellales</taxon>
        <taxon>Mortierellaceae</taxon>
        <taxon>Linnemannia</taxon>
    </lineage>
</organism>
<proteinExistence type="inferred from homology"/>
<evidence type="ECO:0000256" key="2">
    <source>
        <dbReference type="ARBA" id="ARBA00005179"/>
    </source>
</evidence>
<keyword evidence="5 8" id="KW-0812">Transmembrane</keyword>
<evidence type="ECO:0000256" key="4">
    <source>
        <dbReference type="ARBA" id="ARBA00022679"/>
    </source>
</evidence>
<dbReference type="Pfam" id="PF13813">
    <property type="entry name" value="MBOAT_2"/>
    <property type="match status" value="1"/>
</dbReference>
<feature type="transmembrane region" description="Helical" evidence="8">
    <location>
        <begin position="101"/>
        <end position="117"/>
    </location>
</feature>
<reference evidence="10" key="1">
    <citation type="journal article" date="2020" name="Fungal Divers.">
        <title>Resolving the Mortierellaceae phylogeny through synthesis of multi-gene phylogenetics and phylogenomics.</title>
        <authorList>
            <person name="Vandepol N."/>
            <person name="Liber J."/>
            <person name="Desiro A."/>
            <person name="Na H."/>
            <person name="Kennedy M."/>
            <person name="Barry K."/>
            <person name="Grigoriev I.V."/>
            <person name="Miller A.N."/>
            <person name="O'Donnell K."/>
            <person name="Stajich J.E."/>
            <person name="Bonito G."/>
        </authorList>
    </citation>
    <scope>NUCLEOTIDE SEQUENCE</scope>
    <source>
        <strain evidence="10">NVP60</strain>
    </source>
</reference>
<keyword evidence="11" id="KW-1185">Reference proteome</keyword>
<gene>
    <name evidence="10" type="ORF">BGZ97_011613</name>
</gene>
<evidence type="ECO:0000313" key="10">
    <source>
        <dbReference type="EMBL" id="KAG0311822.1"/>
    </source>
</evidence>
<feature type="transmembrane region" description="Helical" evidence="8">
    <location>
        <begin position="420"/>
        <end position="440"/>
    </location>
</feature>
<comment type="caution">
    <text evidence="10">The sequence shown here is derived from an EMBL/GenBank/DDBJ whole genome shotgun (WGS) entry which is preliminary data.</text>
</comment>
<evidence type="ECO:0000256" key="5">
    <source>
        <dbReference type="ARBA" id="ARBA00022692"/>
    </source>
</evidence>
<evidence type="ECO:0000259" key="9">
    <source>
        <dbReference type="Pfam" id="PF13813"/>
    </source>
</evidence>
<dbReference type="GO" id="GO:0016020">
    <property type="term" value="C:membrane"/>
    <property type="evidence" value="ECO:0007669"/>
    <property type="project" value="UniProtKB-SubCell"/>
</dbReference>
<comment type="subcellular location">
    <subcellularLocation>
        <location evidence="1">Membrane</location>
        <topology evidence="1">Multi-pass membrane protein</topology>
    </subcellularLocation>
</comment>
<feature type="transmembrane region" description="Helical" evidence="8">
    <location>
        <begin position="282"/>
        <end position="301"/>
    </location>
</feature>
<dbReference type="InterPro" id="IPR032805">
    <property type="entry name" value="Wax_synthase_dom"/>
</dbReference>
<dbReference type="GO" id="GO:0006629">
    <property type="term" value="P:lipid metabolic process"/>
    <property type="evidence" value="ECO:0007669"/>
    <property type="project" value="InterPro"/>
</dbReference>
<keyword evidence="6 8" id="KW-1133">Transmembrane helix</keyword>
<dbReference type="PANTHER" id="PTHR31595:SF57">
    <property type="entry name" value="OS04G0481900 PROTEIN"/>
    <property type="match status" value="1"/>
</dbReference>
<evidence type="ECO:0000313" key="11">
    <source>
        <dbReference type="Proteomes" id="UP000823405"/>
    </source>
</evidence>
<evidence type="ECO:0000256" key="8">
    <source>
        <dbReference type="SAM" id="Phobius"/>
    </source>
</evidence>